<reference evidence="1 2" key="1">
    <citation type="journal article" date="2019" name="Sci. Rep.">
        <title>Orb-weaving spider Araneus ventricosus genome elucidates the spidroin gene catalogue.</title>
        <authorList>
            <person name="Kono N."/>
            <person name="Nakamura H."/>
            <person name="Ohtoshi R."/>
            <person name="Moran D.A.P."/>
            <person name="Shinohara A."/>
            <person name="Yoshida Y."/>
            <person name="Fujiwara M."/>
            <person name="Mori M."/>
            <person name="Tomita M."/>
            <person name="Arakawa K."/>
        </authorList>
    </citation>
    <scope>NUCLEOTIDE SEQUENCE [LARGE SCALE GENOMIC DNA]</scope>
</reference>
<dbReference type="PANTHER" id="PTHR22955">
    <property type="entry name" value="RETROTRANSPOSON"/>
    <property type="match status" value="1"/>
</dbReference>
<comment type="caution">
    <text evidence="1">The sequence shown here is derived from an EMBL/GenBank/DDBJ whole genome shotgun (WGS) entry which is preliminary data.</text>
</comment>
<evidence type="ECO:0000313" key="1">
    <source>
        <dbReference type="EMBL" id="GBM57062.1"/>
    </source>
</evidence>
<dbReference type="AlphaFoldDB" id="A0A4Y2GSV5"/>
<dbReference type="EMBL" id="BGPR01001575">
    <property type="protein sequence ID" value="GBM57062.1"/>
    <property type="molecule type" value="Genomic_DNA"/>
</dbReference>
<protein>
    <submittedName>
        <fullName evidence="1">Uncharacterized protein</fullName>
    </submittedName>
</protein>
<accession>A0A4Y2GSV5</accession>
<dbReference type="OrthoDB" id="6427388at2759"/>
<organism evidence="1 2">
    <name type="scientific">Araneus ventricosus</name>
    <name type="common">Orbweaver spider</name>
    <name type="synonym">Epeira ventricosa</name>
    <dbReference type="NCBI Taxonomy" id="182803"/>
    <lineage>
        <taxon>Eukaryota</taxon>
        <taxon>Metazoa</taxon>
        <taxon>Ecdysozoa</taxon>
        <taxon>Arthropoda</taxon>
        <taxon>Chelicerata</taxon>
        <taxon>Arachnida</taxon>
        <taxon>Araneae</taxon>
        <taxon>Araneomorphae</taxon>
        <taxon>Entelegynae</taxon>
        <taxon>Araneoidea</taxon>
        <taxon>Araneidae</taxon>
        <taxon>Araneus</taxon>
    </lineage>
</organism>
<dbReference type="PANTHER" id="PTHR22955:SF66">
    <property type="entry name" value="INTEGRASE CATALYTIC DOMAIN-CONTAINING PROTEIN"/>
    <property type="match status" value="1"/>
</dbReference>
<gene>
    <name evidence="1" type="ORF">AVEN_157028_1</name>
</gene>
<keyword evidence="2" id="KW-1185">Reference proteome</keyword>
<dbReference type="Proteomes" id="UP000499080">
    <property type="component" value="Unassembled WGS sequence"/>
</dbReference>
<evidence type="ECO:0000313" key="2">
    <source>
        <dbReference type="Proteomes" id="UP000499080"/>
    </source>
</evidence>
<proteinExistence type="predicted"/>
<name>A0A4Y2GSV5_ARAVE</name>
<sequence>MGALLSARLSNKIPTTVSYSTSRYFWTDSSITYFWIKGNLNRFKLFVKNRVQRFTNPKEWRHCPGKDNPADLISRGMSAAELRDSDYVGMVLIG</sequence>